<dbReference type="Pfam" id="PF20204">
    <property type="entry name" value="DUF6566"/>
    <property type="match status" value="1"/>
</dbReference>
<reference evidence="2 3" key="1">
    <citation type="submission" date="2019-03" db="EMBL/GenBank/DDBJ databases">
        <title>Complete Genome Sequence of Paraburkholderia dipogonis ICMP 19430T, a Nitrogen-fixing Symbiont of the South African Invasive Legume Dipogon lignosus in New Zealand.</title>
        <authorList>
            <person name="De Meyer S.E."/>
        </authorList>
    </citation>
    <scope>NUCLEOTIDE SEQUENCE [LARGE SCALE GENOMIC DNA]</scope>
    <source>
        <strain evidence="2 3">ICMP 19430</strain>
    </source>
</reference>
<evidence type="ECO:0000313" key="2">
    <source>
        <dbReference type="EMBL" id="TFE47160.1"/>
    </source>
</evidence>
<dbReference type="AlphaFoldDB" id="A0A4Y8NBH5"/>
<gene>
    <name evidence="2" type="ORF">E2553_04910</name>
</gene>
<dbReference type="Proteomes" id="UP000297385">
    <property type="component" value="Unassembled WGS sequence"/>
</dbReference>
<dbReference type="GeneID" id="97305458"/>
<evidence type="ECO:0000313" key="3">
    <source>
        <dbReference type="Proteomes" id="UP000297385"/>
    </source>
</evidence>
<dbReference type="InterPro" id="IPR046696">
    <property type="entry name" value="DUF6566"/>
</dbReference>
<feature type="domain" description="DUF6566" evidence="1">
    <location>
        <begin position="14"/>
        <end position="77"/>
    </location>
</feature>
<proteinExistence type="predicted"/>
<sequence length="90" mass="9872">MEPKGLDMGDYQERYQDYDIEVAVEQVLTGVKAHFRVLRGEAVVIDWRLVHIDTLWCTEHAAAEAGLRAAREMIDAGGLAASPHVPSAPG</sequence>
<comment type="caution">
    <text evidence="2">The sequence shown here is derived from an EMBL/GenBank/DDBJ whole genome shotgun (WGS) entry which is preliminary data.</text>
</comment>
<protein>
    <recommendedName>
        <fullName evidence="1">DUF6566 domain-containing protein</fullName>
    </recommendedName>
</protein>
<dbReference type="RefSeq" id="WP_134458874.1">
    <property type="nucleotide sequence ID" value="NZ_JBHMFL010000046.1"/>
</dbReference>
<organism evidence="2 3">
    <name type="scientific">Paraburkholderia dipogonis</name>
    <dbReference type="NCBI Taxonomy" id="1211383"/>
    <lineage>
        <taxon>Bacteria</taxon>
        <taxon>Pseudomonadati</taxon>
        <taxon>Pseudomonadota</taxon>
        <taxon>Betaproteobacteria</taxon>
        <taxon>Burkholderiales</taxon>
        <taxon>Burkholderiaceae</taxon>
        <taxon>Paraburkholderia</taxon>
    </lineage>
</organism>
<dbReference type="EMBL" id="SNVI01000001">
    <property type="protein sequence ID" value="TFE47160.1"/>
    <property type="molecule type" value="Genomic_DNA"/>
</dbReference>
<accession>A0A4Y8NBH5</accession>
<name>A0A4Y8NBH5_9BURK</name>
<evidence type="ECO:0000259" key="1">
    <source>
        <dbReference type="Pfam" id="PF20204"/>
    </source>
</evidence>